<feature type="compositionally biased region" description="Low complexity" evidence="1">
    <location>
        <begin position="149"/>
        <end position="163"/>
    </location>
</feature>
<dbReference type="Proteomes" id="UP000786811">
    <property type="component" value="Unassembled WGS sequence"/>
</dbReference>
<evidence type="ECO:0000313" key="4">
    <source>
        <dbReference type="Proteomes" id="UP000786811"/>
    </source>
</evidence>
<accession>A0A8J2H8K1</accession>
<dbReference type="Pfam" id="PF21599">
    <property type="entry name" value="ZSWIM3_N"/>
    <property type="match status" value="1"/>
</dbReference>
<name>A0A8J2H8K1_COTCN</name>
<feature type="domain" description="ZSWIM3 N-terminal" evidence="2">
    <location>
        <begin position="29"/>
        <end position="131"/>
    </location>
</feature>
<reference evidence="3" key="1">
    <citation type="submission" date="2021-04" db="EMBL/GenBank/DDBJ databases">
        <authorList>
            <person name="Chebbi M.A.C M."/>
        </authorList>
    </citation>
    <scope>NUCLEOTIDE SEQUENCE</scope>
</reference>
<evidence type="ECO:0000259" key="2">
    <source>
        <dbReference type="Pfam" id="PF21599"/>
    </source>
</evidence>
<gene>
    <name evidence="3" type="ORF">HICCMSTLAB_LOCUS4247</name>
</gene>
<protein>
    <recommendedName>
        <fullName evidence="2">ZSWIM3 N-terminal domain-containing protein</fullName>
    </recommendedName>
</protein>
<dbReference type="EMBL" id="CAJNRD030001118">
    <property type="protein sequence ID" value="CAG5084989.1"/>
    <property type="molecule type" value="Genomic_DNA"/>
</dbReference>
<sequence length="257" mass="28826">MNGANSFEPWLSDCYQQTVYCFLTMSLFLGATFQSREALDAAVNNYQCTTNRNFIYTSTTYVDKRNLLHPVNPELQIYTATVKCIHNGPPKVYKRRVKNPKIGTNCPAFFSLRLAQKYSVLEIHRWNDQHNCDLRVLPLDASPANFTVRRSSSDSNGSSCRSRSSSRRSRSLSPRSSSRHSSSRRSSSYPSSPCRSLSRRSSSLSSVSSIYTSPKFSPLSSSETEKRALDNTYNISLDENGKFSTSTPNSTSTSDLI</sequence>
<dbReference type="AlphaFoldDB" id="A0A8J2H8K1"/>
<feature type="compositionally biased region" description="Low complexity" evidence="1">
    <location>
        <begin position="184"/>
        <end position="209"/>
    </location>
</feature>
<organism evidence="3 4">
    <name type="scientific">Cotesia congregata</name>
    <name type="common">Parasitoid wasp</name>
    <name type="synonym">Apanteles congregatus</name>
    <dbReference type="NCBI Taxonomy" id="51543"/>
    <lineage>
        <taxon>Eukaryota</taxon>
        <taxon>Metazoa</taxon>
        <taxon>Ecdysozoa</taxon>
        <taxon>Arthropoda</taxon>
        <taxon>Hexapoda</taxon>
        <taxon>Insecta</taxon>
        <taxon>Pterygota</taxon>
        <taxon>Neoptera</taxon>
        <taxon>Endopterygota</taxon>
        <taxon>Hymenoptera</taxon>
        <taxon>Apocrita</taxon>
        <taxon>Ichneumonoidea</taxon>
        <taxon>Braconidae</taxon>
        <taxon>Microgastrinae</taxon>
        <taxon>Cotesia</taxon>
    </lineage>
</organism>
<evidence type="ECO:0000256" key="1">
    <source>
        <dbReference type="SAM" id="MobiDB-lite"/>
    </source>
</evidence>
<feature type="compositionally biased region" description="Polar residues" evidence="1">
    <location>
        <begin position="210"/>
        <end position="222"/>
    </location>
</feature>
<dbReference type="InterPro" id="IPR048325">
    <property type="entry name" value="ZSWIM3_N"/>
</dbReference>
<proteinExistence type="predicted"/>
<feature type="region of interest" description="Disordered" evidence="1">
    <location>
        <begin position="146"/>
        <end position="257"/>
    </location>
</feature>
<keyword evidence="4" id="KW-1185">Reference proteome</keyword>
<comment type="caution">
    <text evidence="3">The sequence shown here is derived from an EMBL/GenBank/DDBJ whole genome shotgun (WGS) entry which is preliminary data.</text>
</comment>
<evidence type="ECO:0000313" key="3">
    <source>
        <dbReference type="EMBL" id="CAG5084989.1"/>
    </source>
</evidence>
<feature type="compositionally biased region" description="Low complexity" evidence="1">
    <location>
        <begin position="244"/>
        <end position="257"/>
    </location>
</feature>